<reference evidence="4" key="1">
    <citation type="journal article" date="2019" name="Int. J. Syst. Evol. Microbiol.">
        <title>The Global Catalogue of Microorganisms (GCM) 10K type strain sequencing project: providing services to taxonomists for standard genome sequencing and annotation.</title>
        <authorList>
            <consortium name="The Broad Institute Genomics Platform"/>
            <consortium name="The Broad Institute Genome Sequencing Center for Infectious Disease"/>
            <person name="Wu L."/>
            <person name="Ma J."/>
        </authorList>
    </citation>
    <scope>NUCLEOTIDE SEQUENCE [LARGE SCALE GENOMIC DNA]</scope>
    <source>
        <strain evidence="4">CCM 7043</strain>
    </source>
</reference>
<dbReference type="Pfam" id="PF07885">
    <property type="entry name" value="Ion_trans_2"/>
    <property type="match status" value="1"/>
</dbReference>
<name>A0ABW4V2H8_9MICO</name>
<keyword evidence="3" id="KW-0407">Ion channel</keyword>
<dbReference type="SUPFAM" id="SSF81324">
    <property type="entry name" value="Voltage-gated potassium channels"/>
    <property type="match status" value="1"/>
</dbReference>
<evidence type="ECO:0000313" key="3">
    <source>
        <dbReference type="EMBL" id="MFD2024412.1"/>
    </source>
</evidence>
<dbReference type="Gene3D" id="1.10.287.70">
    <property type="match status" value="1"/>
</dbReference>
<dbReference type="GO" id="GO:0034220">
    <property type="term" value="P:monoatomic ion transmembrane transport"/>
    <property type="evidence" value="ECO:0007669"/>
    <property type="project" value="UniProtKB-KW"/>
</dbReference>
<dbReference type="InterPro" id="IPR013099">
    <property type="entry name" value="K_chnl_dom"/>
</dbReference>
<sequence length="288" mass="30626">MTVVATGAGVLLVLLALRDLFHTLLHPSGRGRLSTVVAGLTWQVCRRLGSRAVRLSGPAAMAAVAMVWVGLTVTGWALVYWPHLETGFSYGTGLEPAERHDVVDAFYVSVVTLTTLGFGDVVPTAWWLRLATPVEGLIGFVLLSAGVSWILQVYPALARRRAVALRVHGLRRTRTADVLDRMEAGAVAPILRDLAGDIDQVRVDLMQYEITYYFVDPHASTSLAATAPYALELSAAARESGSASVRHAGALLDAALAGLAEVLDSRYLHTGGASATVLAAYRGARTPA</sequence>
<dbReference type="RefSeq" id="WP_377196353.1">
    <property type="nucleotide sequence ID" value="NZ_JBHUHF010000001.1"/>
</dbReference>
<keyword evidence="1" id="KW-1133">Transmembrane helix</keyword>
<gene>
    <name evidence="3" type="ORF">ACFSL2_02710</name>
</gene>
<feature type="domain" description="Potassium channel" evidence="2">
    <location>
        <begin position="90"/>
        <end position="149"/>
    </location>
</feature>
<keyword evidence="4" id="KW-1185">Reference proteome</keyword>
<accession>A0ABW4V2H8</accession>
<keyword evidence="3" id="KW-0406">Ion transport</keyword>
<comment type="caution">
    <text evidence="3">The sequence shown here is derived from an EMBL/GenBank/DDBJ whole genome shotgun (WGS) entry which is preliminary data.</text>
</comment>
<evidence type="ECO:0000313" key="4">
    <source>
        <dbReference type="Proteomes" id="UP001597338"/>
    </source>
</evidence>
<evidence type="ECO:0000256" key="1">
    <source>
        <dbReference type="SAM" id="Phobius"/>
    </source>
</evidence>
<keyword evidence="1" id="KW-0472">Membrane</keyword>
<feature type="transmembrane region" description="Helical" evidence="1">
    <location>
        <begin position="59"/>
        <end position="81"/>
    </location>
</feature>
<feature type="transmembrane region" description="Helical" evidence="1">
    <location>
        <begin position="137"/>
        <end position="157"/>
    </location>
</feature>
<evidence type="ECO:0000259" key="2">
    <source>
        <dbReference type="Pfam" id="PF07885"/>
    </source>
</evidence>
<keyword evidence="1" id="KW-0812">Transmembrane</keyword>
<feature type="transmembrane region" description="Helical" evidence="1">
    <location>
        <begin position="102"/>
        <end position="125"/>
    </location>
</feature>
<organism evidence="3 4">
    <name type="scientific">Promicromonospora aerolata</name>
    <dbReference type="NCBI Taxonomy" id="195749"/>
    <lineage>
        <taxon>Bacteria</taxon>
        <taxon>Bacillati</taxon>
        <taxon>Actinomycetota</taxon>
        <taxon>Actinomycetes</taxon>
        <taxon>Micrococcales</taxon>
        <taxon>Promicromonosporaceae</taxon>
        <taxon>Promicromonospora</taxon>
    </lineage>
</organism>
<dbReference type="EMBL" id="JBHUHF010000001">
    <property type="protein sequence ID" value="MFD2024412.1"/>
    <property type="molecule type" value="Genomic_DNA"/>
</dbReference>
<dbReference type="Proteomes" id="UP001597338">
    <property type="component" value="Unassembled WGS sequence"/>
</dbReference>
<proteinExistence type="predicted"/>
<protein>
    <submittedName>
        <fullName evidence="3">Potassium channel family protein</fullName>
    </submittedName>
</protein>
<keyword evidence="3" id="KW-0813">Transport</keyword>